<organism evidence="6 7">
    <name type="scientific">Actinobacteria bacterium BACL2 MAG-120802-bin41</name>
    <dbReference type="NCBI Taxonomy" id="1655568"/>
    <lineage>
        <taxon>Bacteria</taxon>
        <taxon>Bacillati</taxon>
        <taxon>Actinomycetota</taxon>
        <taxon>Actinomycetes</taxon>
        <taxon>Actinomycetes incertae sedis</taxon>
        <taxon>ac1 cluster</taxon>
    </lineage>
</organism>
<evidence type="ECO:0000256" key="4">
    <source>
        <dbReference type="ARBA" id="ARBA00023004"/>
    </source>
</evidence>
<dbReference type="GO" id="GO:0005344">
    <property type="term" value="F:oxygen carrier activity"/>
    <property type="evidence" value="ECO:0007669"/>
    <property type="project" value="InterPro"/>
</dbReference>
<keyword evidence="4" id="KW-0408">Iron</keyword>
<comment type="similarity">
    <text evidence="5">Belongs to the truncated hemoglobin family. Group II subfamily.</text>
</comment>
<name>A0A0R2NZE2_9ACTN</name>
<accession>A0A0R2NZE2</accession>
<protein>
    <submittedName>
        <fullName evidence="6">Globin</fullName>
    </submittedName>
</protein>
<dbReference type="InterPro" id="IPR044203">
    <property type="entry name" value="GlbO/GLB3-like"/>
</dbReference>
<comment type="caution">
    <text evidence="6">The sequence shown here is derived from an EMBL/GenBank/DDBJ whole genome shotgun (WGS) entry which is preliminary data.</text>
</comment>
<dbReference type="InterPro" id="IPR012292">
    <property type="entry name" value="Globin/Proto"/>
</dbReference>
<dbReference type="Pfam" id="PF01152">
    <property type="entry name" value="Bac_globin"/>
    <property type="match status" value="1"/>
</dbReference>
<dbReference type="Gene3D" id="1.10.490.10">
    <property type="entry name" value="Globins"/>
    <property type="match status" value="1"/>
</dbReference>
<dbReference type="SUPFAM" id="SSF46458">
    <property type="entry name" value="Globin-like"/>
    <property type="match status" value="1"/>
</dbReference>
<dbReference type="InterPro" id="IPR001486">
    <property type="entry name" value="Hemoglobin_trunc"/>
</dbReference>
<proteinExistence type="inferred from homology"/>
<sequence length="125" mass="14708">MSLYEEMGGRATFENLVSHFYALVATDPVLRPMYPDDDFKGAAERLLMFLEQYWGGPDTYSQVRGHPRLRMRHAQFKIGEKERDVWLSHMKSAVDLLEMDNEMREQLWSYLVMAANSMVNQERDL</sequence>
<dbReference type="Proteomes" id="UP000053941">
    <property type="component" value="Unassembled WGS sequence"/>
</dbReference>
<gene>
    <name evidence="6" type="ORF">ABR60_03985</name>
</gene>
<keyword evidence="3" id="KW-0479">Metal-binding</keyword>
<evidence type="ECO:0000313" key="7">
    <source>
        <dbReference type="Proteomes" id="UP000053941"/>
    </source>
</evidence>
<evidence type="ECO:0000313" key="6">
    <source>
        <dbReference type="EMBL" id="KRO31269.1"/>
    </source>
</evidence>
<reference evidence="6 7" key="1">
    <citation type="submission" date="2015-10" db="EMBL/GenBank/DDBJ databases">
        <title>Metagenome-Assembled Genomes uncover a global brackish microbiome.</title>
        <authorList>
            <person name="Hugerth L.W."/>
            <person name="Larsson J."/>
            <person name="Alneberg J."/>
            <person name="Lindh M.V."/>
            <person name="Legrand C."/>
            <person name="Pinhassi J."/>
            <person name="Andersson A.F."/>
        </authorList>
    </citation>
    <scope>NUCLEOTIDE SEQUENCE [LARGE SCALE GENOMIC DNA]</scope>
    <source>
        <strain evidence="6">BACL2 MAG-120802-bin41</strain>
    </source>
</reference>
<evidence type="ECO:0000256" key="2">
    <source>
        <dbReference type="ARBA" id="ARBA00022617"/>
    </source>
</evidence>
<dbReference type="InterPro" id="IPR009050">
    <property type="entry name" value="Globin-like_sf"/>
</dbReference>
<dbReference type="GO" id="GO:0046872">
    <property type="term" value="F:metal ion binding"/>
    <property type="evidence" value="ECO:0007669"/>
    <property type="project" value="UniProtKB-KW"/>
</dbReference>
<dbReference type="GO" id="GO:0019825">
    <property type="term" value="F:oxygen binding"/>
    <property type="evidence" value="ECO:0007669"/>
    <property type="project" value="InterPro"/>
</dbReference>
<keyword evidence="1" id="KW-0813">Transport</keyword>
<evidence type="ECO:0000256" key="3">
    <source>
        <dbReference type="ARBA" id="ARBA00022723"/>
    </source>
</evidence>
<dbReference type="GO" id="GO:0020037">
    <property type="term" value="F:heme binding"/>
    <property type="evidence" value="ECO:0007669"/>
    <property type="project" value="InterPro"/>
</dbReference>
<keyword evidence="2" id="KW-0349">Heme</keyword>
<dbReference type="AlphaFoldDB" id="A0A0R2NZE2"/>
<dbReference type="PANTHER" id="PTHR47366:SF1">
    <property type="entry name" value="TWO-ON-TWO HEMOGLOBIN-3"/>
    <property type="match status" value="1"/>
</dbReference>
<dbReference type="CDD" id="cd14771">
    <property type="entry name" value="TrHb2_Mt-trHbO-like_O"/>
    <property type="match status" value="1"/>
</dbReference>
<dbReference type="PANTHER" id="PTHR47366">
    <property type="entry name" value="TWO-ON-TWO HEMOGLOBIN-3"/>
    <property type="match status" value="1"/>
</dbReference>
<evidence type="ECO:0000256" key="5">
    <source>
        <dbReference type="ARBA" id="ARBA00034496"/>
    </source>
</evidence>
<dbReference type="EMBL" id="LIAS01000008">
    <property type="protein sequence ID" value="KRO31269.1"/>
    <property type="molecule type" value="Genomic_DNA"/>
</dbReference>
<evidence type="ECO:0000256" key="1">
    <source>
        <dbReference type="ARBA" id="ARBA00022448"/>
    </source>
</evidence>